<keyword evidence="2" id="KW-0813">Transport</keyword>
<dbReference type="AlphaFoldDB" id="A0A2A9NIQ5"/>
<keyword evidence="5" id="KW-0653">Protein transport</keyword>
<evidence type="ECO:0000256" key="2">
    <source>
        <dbReference type="ARBA" id="ARBA00022448"/>
    </source>
</evidence>
<dbReference type="InterPro" id="IPR016024">
    <property type="entry name" value="ARM-type_fold"/>
</dbReference>
<gene>
    <name evidence="7" type="ORF">AMATHDRAFT_47886</name>
</gene>
<dbReference type="OrthoDB" id="951172at2759"/>
<dbReference type="GO" id="GO:0005737">
    <property type="term" value="C:cytoplasm"/>
    <property type="evidence" value="ECO:0007669"/>
    <property type="project" value="UniProtKB-SubCell"/>
</dbReference>
<dbReference type="EMBL" id="KZ302003">
    <property type="protein sequence ID" value="PFH50469.1"/>
    <property type="molecule type" value="Genomic_DNA"/>
</dbReference>
<dbReference type="InterPro" id="IPR011989">
    <property type="entry name" value="ARM-like"/>
</dbReference>
<evidence type="ECO:0000256" key="3">
    <source>
        <dbReference type="ARBA" id="ARBA00022490"/>
    </source>
</evidence>
<evidence type="ECO:0000313" key="7">
    <source>
        <dbReference type="EMBL" id="PFH50469.1"/>
    </source>
</evidence>
<evidence type="ECO:0008006" key="9">
    <source>
        <dbReference type="Google" id="ProtNLM"/>
    </source>
</evidence>
<evidence type="ECO:0000313" key="8">
    <source>
        <dbReference type="Proteomes" id="UP000242287"/>
    </source>
</evidence>
<dbReference type="GO" id="GO:0006606">
    <property type="term" value="P:protein import into nucleus"/>
    <property type="evidence" value="ECO:0007669"/>
    <property type="project" value="InterPro"/>
</dbReference>
<dbReference type="SUPFAM" id="SSF48371">
    <property type="entry name" value="ARM repeat"/>
    <property type="match status" value="1"/>
</dbReference>
<evidence type="ECO:0000256" key="6">
    <source>
        <dbReference type="SAM" id="MobiDB-lite"/>
    </source>
</evidence>
<dbReference type="Pfam" id="PF13513">
    <property type="entry name" value="HEAT_EZ"/>
    <property type="match status" value="1"/>
</dbReference>
<organism evidence="7 8">
    <name type="scientific">Amanita thiersii Skay4041</name>
    <dbReference type="NCBI Taxonomy" id="703135"/>
    <lineage>
        <taxon>Eukaryota</taxon>
        <taxon>Fungi</taxon>
        <taxon>Dikarya</taxon>
        <taxon>Basidiomycota</taxon>
        <taxon>Agaricomycotina</taxon>
        <taxon>Agaricomycetes</taxon>
        <taxon>Agaricomycetidae</taxon>
        <taxon>Agaricales</taxon>
        <taxon>Pluteineae</taxon>
        <taxon>Amanitaceae</taxon>
        <taxon>Amanita</taxon>
    </lineage>
</organism>
<protein>
    <recommendedName>
        <fullName evidence="9">TOG domain-containing protein</fullName>
    </recommendedName>
</protein>
<comment type="subcellular location">
    <subcellularLocation>
        <location evidence="1">Cytoplasm</location>
    </subcellularLocation>
</comment>
<evidence type="ECO:0000256" key="4">
    <source>
        <dbReference type="ARBA" id="ARBA00022737"/>
    </source>
</evidence>
<keyword evidence="3" id="KW-0963">Cytoplasm</keyword>
<evidence type="ECO:0000256" key="5">
    <source>
        <dbReference type="ARBA" id="ARBA00022927"/>
    </source>
</evidence>
<dbReference type="STRING" id="703135.A0A2A9NIQ5"/>
<accession>A0A2A9NIQ5</accession>
<dbReference type="Proteomes" id="UP000242287">
    <property type="component" value="Unassembled WGS sequence"/>
</dbReference>
<reference evidence="7 8" key="1">
    <citation type="submission" date="2014-02" db="EMBL/GenBank/DDBJ databases">
        <title>Transposable element dynamics among asymbiotic and ectomycorrhizal Amanita fungi.</title>
        <authorList>
            <consortium name="DOE Joint Genome Institute"/>
            <person name="Hess J."/>
            <person name="Skrede I."/>
            <person name="Wolfe B."/>
            <person name="LaButti K."/>
            <person name="Ohm R.A."/>
            <person name="Grigoriev I.V."/>
            <person name="Pringle A."/>
        </authorList>
    </citation>
    <scope>NUCLEOTIDE SEQUENCE [LARGE SCALE GENOMIC DNA]</scope>
    <source>
        <strain evidence="7 8">SKay4041</strain>
    </source>
</reference>
<keyword evidence="4" id="KW-0677">Repeat</keyword>
<dbReference type="Gene3D" id="1.25.10.10">
    <property type="entry name" value="Leucine-rich Repeat Variant"/>
    <property type="match status" value="1"/>
</dbReference>
<feature type="region of interest" description="Disordered" evidence="6">
    <location>
        <begin position="238"/>
        <end position="272"/>
    </location>
</feature>
<proteinExistence type="predicted"/>
<evidence type="ECO:0000256" key="1">
    <source>
        <dbReference type="ARBA" id="ARBA00004496"/>
    </source>
</evidence>
<dbReference type="InterPro" id="IPR040122">
    <property type="entry name" value="Importin_beta"/>
</dbReference>
<sequence length="476" mass="53615">MRSFRRLVIRGIAGRGIVALLGVLEPRKWPEGLHAIINALDSPDMQEVAICTLEIACEDFSHKLDFEINGNQLLDTLIPKFLLLSDHSSAKIRSQSLKCLSFFIPTKAPSRVAHTDDFIACLLKRVSDDDPLVRRCVCQALVLLLAKQPKKLVTRLQDITEYMLSRTKDKNKDIALEACKFWLLFAEDVDLAPHLQTLLGKVAPILLERLVYSKDDLPRLGGDVQDNAAVPSKYLDIEPNEYGQDSHGLKRDCNSGTLKPDEEDHADRQSDRRNLRQYATIALSTLASQFSKDILNVLLEPVKEKLRSDDWLQRESAILALGIIAKGCVEAIGPHLPTLISYLNEAINDDRPLIRTTTCWTFGQYTCWYTHLFSEEYKATYFIPAVESLLRMALDNNERVQDAGCSAFMTLTEAAGSELVPFLEPVLRNFVLAFKKYQRKNMLILYQVLGKLADNTGDSLQNPICVEILMPPVMAK</sequence>
<feature type="compositionally biased region" description="Basic and acidic residues" evidence="6">
    <location>
        <begin position="247"/>
        <end position="272"/>
    </location>
</feature>
<dbReference type="PANTHER" id="PTHR10527">
    <property type="entry name" value="IMPORTIN BETA"/>
    <property type="match status" value="1"/>
</dbReference>
<name>A0A2A9NIQ5_9AGAR</name>
<keyword evidence="8" id="KW-1185">Reference proteome</keyword>